<dbReference type="Gene3D" id="2.40.30.20">
    <property type="match status" value="1"/>
</dbReference>
<comment type="caution">
    <text evidence="1">The sequence shown here is derived from an EMBL/GenBank/DDBJ whole genome shotgun (WGS) entry which is preliminary data.</text>
</comment>
<accession>A0A542EI35</accession>
<organism evidence="1 2">
    <name type="scientific">Yimella lutea</name>
    <dbReference type="NCBI Taxonomy" id="587872"/>
    <lineage>
        <taxon>Bacteria</taxon>
        <taxon>Bacillati</taxon>
        <taxon>Actinomycetota</taxon>
        <taxon>Actinomycetes</taxon>
        <taxon>Micrococcales</taxon>
        <taxon>Dermacoccaceae</taxon>
        <taxon>Yimella</taxon>
    </lineage>
</organism>
<name>A0A542EI35_9MICO</name>
<dbReference type="EMBL" id="VFMO01000001">
    <property type="protein sequence ID" value="TQJ14995.1"/>
    <property type="molecule type" value="Genomic_DNA"/>
</dbReference>
<reference evidence="1 2" key="1">
    <citation type="submission" date="2019-06" db="EMBL/GenBank/DDBJ databases">
        <title>Sequencing the genomes of 1000 actinobacteria strains.</title>
        <authorList>
            <person name="Klenk H.-P."/>
        </authorList>
    </citation>
    <scope>NUCLEOTIDE SEQUENCE [LARGE SCALE GENOMIC DNA]</scope>
    <source>
        <strain evidence="1 2">DSM 19828</strain>
    </source>
</reference>
<evidence type="ECO:0000313" key="2">
    <source>
        <dbReference type="Proteomes" id="UP000320806"/>
    </source>
</evidence>
<dbReference type="InterPro" id="IPR023366">
    <property type="entry name" value="ATP_synth_asu-like_sf"/>
</dbReference>
<dbReference type="Proteomes" id="UP000320806">
    <property type="component" value="Unassembled WGS sequence"/>
</dbReference>
<evidence type="ECO:0008006" key="3">
    <source>
        <dbReference type="Google" id="ProtNLM"/>
    </source>
</evidence>
<proteinExistence type="predicted"/>
<dbReference type="AlphaFoldDB" id="A0A542EI35"/>
<protein>
    <recommendedName>
        <fullName evidence="3">Riboflavin synthase</fullName>
    </recommendedName>
</protein>
<keyword evidence="2" id="KW-1185">Reference proteome</keyword>
<evidence type="ECO:0000313" key="1">
    <source>
        <dbReference type="EMBL" id="TQJ14995.1"/>
    </source>
</evidence>
<gene>
    <name evidence="1" type="ORF">FB459_2513</name>
</gene>
<sequence length="36" mass="3959">MFTGIIQELGRVESIERQGDSAQIVVGARDVEEVRA</sequence>